<dbReference type="AlphaFoldDB" id="A0A9D1X4H2"/>
<dbReference type="EC" id="4.1.2.17" evidence="4"/>
<evidence type="ECO:0000256" key="2">
    <source>
        <dbReference type="ARBA" id="ARBA00023239"/>
    </source>
</evidence>
<dbReference type="GO" id="GO:0008738">
    <property type="term" value="F:L-fuculose-phosphate aldolase activity"/>
    <property type="evidence" value="ECO:0007669"/>
    <property type="project" value="UniProtKB-EC"/>
</dbReference>
<proteinExistence type="predicted"/>
<keyword evidence="1" id="KW-0479">Metal-binding</keyword>
<dbReference type="SMART" id="SM01007">
    <property type="entry name" value="Aldolase_II"/>
    <property type="match status" value="1"/>
</dbReference>
<keyword evidence="2 4" id="KW-0456">Lyase</keyword>
<organism evidence="4 5">
    <name type="scientific">Candidatus Anaerobutyricum stercoripullorum</name>
    <dbReference type="NCBI Taxonomy" id="2838456"/>
    <lineage>
        <taxon>Bacteria</taxon>
        <taxon>Bacillati</taxon>
        <taxon>Bacillota</taxon>
        <taxon>Clostridia</taxon>
        <taxon>Lachnospirales</taxon>
        <taxon>Lachnospiraceae</taxon>
        <taxon>Anaerobutyricum</taxon>
    </lineage>
</organism>
<feature type="domain" description="Class II aldolase/adducin N-terminal" evidence="3">
    <location>
        <begin position="8"/>
        <end position="185"/>
    </location>
</feature>
<dbReference type="PANTHER" id="PTHR22789:SF0">
    <property type="entry name" value="3-OXO-TETRONATE 4-PHOSPHATE DECARBOXYLASE-RELATED"/>
    <property type="match status" value="1"/>
</dbReference>
<evidence type="ECO:0000256" key="1">
    <source>
        <dbReference type="ARBA" id="ARBA00022723"/>
    </source>
</evidence>
<comment type="caution">
    <text evidence="4">The sequence shown here is derived from an EMBL/GenBank/DDBJ whole genome shotgun (WGS) entry which is preliminary data.</text>
</comment>
<dbReference type="EMBL" id="DXEQ01000150">
    <property type="protein sequence ID" value="HIX72435.1"/>
    <property type="molecule type" value="Genomic_DNA"/>
</dbReference>
<dbReference type="NCBIfam" id="NF005302">
    <property type="entry name" value="PRK06833.1"/>
    <property type="match status" value="1"/>
</dbReference>
<evidence type="ECO:0000259" key="3">
    <source>
        <dbReference type="SMART" id="SM01007"/>
    </source>
</evidence>
<dbReference type="InterPro" id="IPR036409">
    <property type="entry name" value="Aldolase_II/adducin_N_sf"/>
</dbReference>
<dbReference type="Proteomes" id="UP000886805">
    <property type="component" value="Unassembled WGS sequence"/>
</dbReference>
<name>A0A9D1X4H2_9FIRM</name>
<dbReference type="PANTHER" id="PTHR22789">
    <property type="entry name" value="FUCULOSE PHOSPHATE ALDOLASE"/>
    <property type="match status" value="1"/>
</dbReference>
<sequence length="223" mass="24722">MLLQKEREDVVKYCKMLIEHGLTKGTGGNISIFNREEGLFAISPSGIDYFETEPEDVVVMNLKGEVVDGKRKPSSEHELHRIFYVKRDDINAVVHTHSVYSTVLAVLREELPASSYLVAFAGGPNVRCGDYVSFGTPELAEITFEAMKDRNAALMANHGLITGGKDILNAFNIAEQIEGCAEVYVKARTIGTPVLLDDAEMKKMVDVFNNSYGQKKAKKDMDN</sequence>
<protein>
    <submittedName>
        <fullName evidence="4">L-fuculose-phosphate aldolase</fullName>
        <ecNumber evidence="4">4.1.2.17</ecNumber>
    </submittedName>
</protein>
<evidence type="ECO:0000313" key="5">
    <source>
        <dbReference type="Proteomes" id="UP000886805"/>
    </source>
</evidence>
<dbReference type="SUPFAM" id="SSF53639">
    <property type="entry name" value="AraD/HMP-PK domain-like"/>
    <property type="match status" value="1"/>
</dbReference>
<evidence type="ECO:0000313" key="4">
    <source>
        <dbReference type="EMBL" id="HIX72435.1"/>
    </source>
</evidence>
<reference evidence="4" key="2">
    <citation type="submission" date="2021-04" db="EMBL/GenBank/DDBJ databases">
        <authorList>
            <person name="Gilroy R."/>
        </authorList>
    </citation>
    <scope>NUCLEOTIDE SEQUENCE</scope>
    <source>
        <strain evidence="4">ChiSxjej3B15-1167</strain>
    </source>
</reference>
<reference evidence="4" key="1">
    <citation type="journal article" date="2021" name="PeerJ">
        <title>Extensive microbial diversity within the chicken gut microbiome revealed by metagenomics and culture.</title>
        <authorList>
            <person name="Gilroy R."/>
            <person name="Ravi A."/>
            <person name="Getino M."/>
            <person name="Pursley I."/>
            <person name="Horton D.L."/>
            <person name="Alikhan N.F."/>
            <person name="Baker D."/>
            <person name="Gharbi K."/>
            <person name="Hall N."/>
            <person name="Watson M."/>
            <person name="Adriaenssens E.M."/>
            <person name="Foster-Nyarko E."/>
            <person name="Jarju S."/>
            <person name="Secka A."/>
            <person name="Antonio M."/>
            <person name="Oren A."/>
            <person name="Chaudhuri R.R."/>
            <person name="La Ragione R."/>
            <person name="Hildebrand F."/>
            <person name="Pallen M.J."/>
        </authorList>
    </citation>
    <scope>NUCLEOTIDE SEQUENCE</scope>
    <source>
        <strain evidence="4">ChiSxjej3B15-1167</strain>
    </source>
</reference>
<dbReference type="InterPro" id="IPR050197">
    <property type="entry name" value="Aldolase_class_II_sugar_metab"/>
</dbReference>
<gene>
    <name evidence="4" type="ORF">H9849_05375</name>
</gene>
<dbReference type="GO" id="GO:0046872">
    <property type="term" value="F:metal ion binding"/>
    <property type="evidence" value="ECO:0007669"/>
    <property type="project" value="UniProtKB-KW"/>
</dbReference>
<dbReference type="Pfam" id="PF00596">
    <property type="entry name" value="Aldolase_II"/>
    <property type="match status" value="1"/>
</dbReference>
<dbReference type="GO" id="GO:0005829">
    <property type="term" value="C:cytosol"/>
    <property type="evidence" value="ECO:0007669"/>
    <property type="project" value="TreeGrafter"/>
</dbReference>
<dbReference type="GO" id="GO:0019323">
    <property type="term" value="P:pentose catabolic process"/>
    <property type="evidence" value="ECO:0007669"/>
    <property type="project" value="TreeGrafter"/>
</dbReference>
<accession>A0A9D1X4H2</accession>
<dbReference type="InterPro" id="IPR001303">
    <property type="entry name" value="Aldolase_II/adducin_N"/>
</dbReference>
<dbReference type="Gene3D" id="3.40.225.10">
    <property type="entry name" value="Class II aldolase/adducin N-terminal domain"/>
    <property type="match status" value="1"/>
</dbReference>